<accession>A0A2J6X4K6</accession>
<feature type="transmembrane region" description="Helical" evidence="1">
    <location>
        <begin position="20"/>
        <end position="40"/>
    </location>
</feature>
<dbReference type="Proteomes" id="UP000236910">
    <property type="component" value="Unassembled WGS sequence"/>
</dbReference>
<sequence length="60" mass="6944">ITFGIGWWMILNVTTEQNTLAMIITTLLILIGLLFVVYMWHKNREEGVDPNKIFKEIPPA</sequence>
<name>A0A2J6X4K6_9BACT</name>
<evidence type="ECO:0000313" key="3">
    <source>
        <dbReference type="Proteomes" id="UP000236910"/>
    </source>
</evidence>
<keyword evidence="1" id="KW-0472">Membrane</keyword>
<keyword evidence="1" id="KW-1133">Transmembrane helix</keyword>
<organism evidence="2 3">
    <name type="scientific">Caldisericum exile</name>
    <dbReference type="NCBI Taxonomy" id="693075"/>
    <lineage>
        <taxon>Bacteria</taxon>
        <taxon>Pseudomonadati</taxon>
        <taxon>Caldisericota/Cryosericota group</taxon>
        <taxon>Caldisericota</taxon>
        <taxon>Caldisericia</taxon>
        <taxon>Caldisericales</taxon>
        <taxon>Caldisericaceae</taxon>
        <taxon>Caldisericum</taxon>
    </lineage>
</organism>
<evidence type="ECO:0000313" key="2">
    <source>
        <dbReference type="EMBL" id="PMP81315.1"/>
    </source>
</evidence>
<comment type="caution">
    <text evidence="2">The sequence shown here is derived from an EMBL/GenBank/DDBJ whole genome shotgun (WGS) entry which is preliminary data.</text>
</comment>
<reference evidence="2 3" key="1">
    <citation type="submission" date="2018-01" db="EMBL/GenBank/DDBJ databases">
        <title>Metagenomic assembled genomes from two thermal pools in the Uzon Caldera, Kamchatka, Russia.</title>
        <authorList>
            <person name="Wilkins L."/>
            <person name="Ettinger C."/>
        </authorList>
    </citation>
    <scope>NUCLEOTIDE SEQUENCE [LARGE SCALE GENOMIC DNA]</scope>
    <source>
        <strain evidence="2">ARK-10</strain>
    </source>
</reference>
<feature type="non-terminal residue" evidence="2">
    <location>
        <position position="1"/>
    </location>
</feature>
<proteinExistence type="predicted"/>
<keyword evidence="1" id="KW-0812">Transmembrane</keyword>
<dbReference type="AlphaFoldDB" id="A0A2J6X4K6"/>
<evidence type="ECO:0000256" key="1">
    <source>
        <dbReference type="SAM" id="Phobius"/>
    </source>
</evidence>
<protein>
    <submittedName>
        <fullName evidence="2">Amino acid/polyamine/organocation transporter</fullName>
    </submittedName>
</protein>
<dbReference type="EMBL" id="PNIX01000326">
    <property type="protein sequence ID" value="PMP81315.1"/>
    <property type="molecule type" value="Genomic_DNA"/>
</dbReference>
<gene>
    <name evidence="2" type="ORF">C0175_05670</name>
</gene>